<dbReference type="NCBIfam" id="NF009498">
    <property type="entry name" value="PRK12858.1"/>
    <property type="match status" value="1"/>
</dbReference>
<organism evidence="3 4">
    <name type="scientific">Pedococcus aerophilus</name>
    <dbReference type="NCBI Taxonomy" id="436356"/>
    <lineage>
        <taxon>Bacteria</taxon>
        <taxon>Bacillati</taxon>
        <taxon>Actinomycetota</taxon>
        <taxon>Actinomycetes</taxon>
        <taxon>Micrococcales</taxon>
        <taxon>Intrasporangiaceae</taxon>
        <taxon>Pedococcus</taxon>
    </lineage>
</organism>
<dbReference type="Gene3D" id="3.20.20.70">
    <property type="entry name" value="Aldolase class I"/>
    <property type="match status" value="1"/>
</dbReference>
<proteinExistence type="inferred from homology"/>
<protein>
    <submittedName>
        <fullName evidence="3">Tagatose 1,6-diphosphate aldolase</fullName>
    </submittedName>
</protein>
<keyword evidence="2" id="KW-0456">Lyase</keyword>
<gene>
    <name evidence="3" type="ORF">GCM10009867_37080</name>
</gene>
<comment type="caution">
    <text evidence="3">The sequence shown here is derived from an EMBL/GenBank/DDBJ whole genome shotgun (WGS) entry which is preliminary data.</text>
</comment>
<evidence type="ECO:0000256" key="1">
    <source>
        <dbReference type="ARBA" id="ARBA00008679"/>
    </source>
</evidence>
<evidence type="ECO:0000256" key="2">
    <source>
        <dbReference type="ARBA" id="ARBA00023239"/>
    </source>
</evidence>
<accession>A0ABN3UXA6</accession>
<dbReference type="Proteomes" id="UP001501326">
    <property type="component" value="Unassembled WGS sequence"/>
</dbReference>
<dbReference type="InterPro" id="IPR013785">
    <property type="entry name" value="Aldolase_TIM"/>
</dbReference>
<dbReference type="EMBL" id="BAAARN010000005">
    <property type="protein sequence ID" value="GAA2739750.1"/>
    <property type="molecule type" value="Genomic_DNA"/>
</dbReference>
<comment type="similarity">
    <text evidence="1">Belongs to the aldolase LacD family.</text>
</comment>
<sequence>MTHWLSGPQSLGKLRSMTRISTADGYIATLAIDHPENYLAMIDPDWRRVTSAEATRSKLELIAELAPHASAFLVDPLWSLSQGIVTGMIPASTGIITGIEALSYQPDGGFGTQTALREQWTVEKIKTLGADAVKMVVWWRPDAADADDNRRLVEGLVADCDRHQIPLVVEPLWYPAEGQDPTSEAARAERQETLVGAAGEFVGLGIDVLKSEFPGDLVDGSEAAAVDAARAIDAACAGTPWVMLSGSGTYDVFRRQLAIVAEAGACGFMAGRAIWTGSVGVPESERVEAVARCQSRLDECLAILRAHGQPWRQAPSLDEVAEGVTAGWHERYLES</sequence>
<dbReference type="SMART" id="SM01133">
    <property type="entry name" value="DeoC"/>
    <property type="match status" value="1"/>
</dbReference>
<reference evidence="3 4" key="1">
    <citation type="journal article" date="2019" name="Int. J. Syst. Evol. Microbiol.">
        <title>The Global Catalogue of Microorganisms (GCM) 10K type strain sequencing project: providing services to taxonomists for standard genome sequencing and annotation.</title>
        <authorList>
            <consortium name="The Broad Institute Genomics Platform"/>
            <consortium name="The Broad Institute Genome Sequencing Center for Infectious Disease"/>
            <person name="Wu L."/>
            <person name="Ma J."/>
        </authorList>
    </citation>
    <scope>NUCLEOTIDE SEQUENCE [LARGE SCALE GENOMIC DNA]</scope>
    <source>
        <strain evidence="3 4">JCM 16378</strain>
    </source>
</reference>
<dbReference type="RefSeq" id="WP_344196239.1">
    <property type="nucleotide sequence ID" value="NZ_BAAARN010000005.1"/>
</dbReference>
<evidence type="ECO:0000313" key="4">
    <source>
        <dbReference type="Proteomes" id="UP001501326"/>
    </source>
</evidence>
<evidence type="ECO:0000313" key="3">
    <source>
        <dbReference type="EMBL" id="GAA2739750.1"/>
    </source>
</evidence>
<dbReference type="SUPFAM" id="SSF51569">
    <property type="entry name" value="Aldolase"/>
    <property type="match status" value="1"/>
</dbReference>
<dbReference type="Pfam" id="PF01791">
    <property type="entry name" value="DeoC"/>
    <property type="match status" value="1"/>
</dbReference>
<dbReference type="InterPro" id="IPR050552">
    <property type="entry name" value="LacD_aldolase"/>
</dbReference>
<dbReference type="InterPro" id="IPR002915">
    <property type="entry name" value="DeoC/FbaB/LacD_aldolase"/>
</dbReference>
<name>A0ABN3UXA6_9MICO</name>
<keyword evidence="4" id="KW-1185">Reference proteome</keyword>
<dbReference type="PANTHER" id="PTHR39340:SF1">
    <property type="entry name" value="SULFOFRUCTOSEPHOSPHATE ALDOLASE"/>
    <property type="match status" value="1"/>
</dbReference>
<dbReference type="PANTHER" id="PTHR39340">
    <property type="entry name" value="SULFOFRUCTOSEPHOSPHATE ALDOLASE"/>
    <property type="match status" value="1"/>
</dbReference>